<name>A0ACC0JNL2_CHOFU</name>
<organism evidence="1 2">
    <name type="scientific">Choristoneura fumiferana</name>
    <name type="common">Spruce budworm moth</name>
    <name type="synonym">Archips fumiferana</name>
    <dbReference type="NCBI Taxonomy" id="7141"/>
    <lineage>
        <taxon>Eukaryota</taxon>
        <taxon>Metazoa</taxon>
        <taxon>Ecdysozoa</taxon>
        <taxon>Arthropoda</taxon>
        <taxon>Hexapoda</taxon>
        <taxon>Insecta</taxon>
        <taxon>Pterygota</taxon>
        <taxon>Neoptera</taxon>
        <taxon>Endopterygota</taxon>
        <taxon>Lepidoptera</taxon>
        <taxon>Glossata</taxon>
        <taxon>Ditrysia</taxon>
        <taxon>Tortricoidea</taxon>
        <taxon>Tortricidae</taxon>
        <taxon>Tortricinae</taxon>
        <taxon>Choristoneura</taxon>
    </lineage>
</organism>
<keyword evidence="2" id="KW-1185">Reference proteome</keyword>
<evidence type="ECO:0000313" key="2">
    <source>
        <dbReference type="Proteomes" id="UP001064048"/>
    </source>
</evidence>
<sequence>MKCGVRQRELTSPVFNDLIEELSSAAVGCHTAGNFSYADDMVLLSPSVNGMTILLDICSRYAACHGLKYMVKKTQVVVFKFDKGPDVIQPMLLDGVELEIASSFEYLGHILTHNLKGDEDLERQRRMLSVKSNMLAPRFTKCSGQFSRYKALKAYCQALYTCQLWSNYTKKSLNMLRVQYNTAFRAMLRLPWQCSASGMFAVNREMALLQSFEDDIGLLAKD</sequence>
<gene>
    <name evidence="1" type="ORF">MSG28_011508</name>
</gene>
<protein>
    <submittedName>
        <fullName evidence="1">Uncharacterized protein</fullName>
    </submittedName>
</protein>
<dbReference type="Proteomes" id="UP001064048">
    <property type="component" value="Chromosome 19"/>
</dbReference>
<accession>A0ACC0JNL2</accession>
<proteinExistence type="predicted"/>
<comment type="caution">
    <text evidence="1">The sequence shown here is derived from an EMBL/GenBank/DDBJ whole genome shotgun (WGS) entry which is preliminary data.</text>
</comment>
<dbReference type="EMBL" id="CM046119">
    <property type="protein sequence ID" value="KAI8425705.1"/>
    <property type="molecule type" value="Genomic_DNA"/>
</dbReference>
<evidence type="ECO:0000313" key="1">
    <source>
        <dbReference type="EMBL" id="KAI8425705.1"/>
    </source>
</evidence>
<reference evidence="1 2" key="1">
    <citation type="journal article" date="2022" name="Genome Biol. Evol.">
        <title>The Spruce Budworm Genome: Reconstructing the Evolutionary History of Antifreeze Proteins.</title>
        <authorList>
            <person name="Beliveau C."/>
            <person name="Gagne P."/>
            <person name="Picq S."/>
            <person name="Vernygora O."/>
            <person name="Keeling C.I."/>
            <person name="Pinkney K."/>
            <person name="Doucet D."/>
            <person name="Wen F."/>
            <person name="Johnston J.S."/>
            <person name="Maaroufi H."/>
            <person name="Boyle B."/>
            <person name="Laroche J."/>
            <person name="Dewar K."/>
            <person name="Juretic N."/>
            <person name="Blackburn G."/>
            <person name="Nisole A."/>
            <person name="Brunet B."/>
            <person name="Brandao M."/>
            <person name="Lumley L."/>
            <person name="Duan J."/>
            <person name="Quan G."/>
            <person name="Lucarotti C.J."/>
            <person name="Roe A.D."/>
            <person name="Sperling F.A.H."/>
            <person name="Levesque R.C."/>
            <person name="Cusson M."/>
        </authorList>
    </citation>
    <scope>NUCLEOTIDE SEQUENCE [LARGE SCALE GENOMIC DNA]</scope>
    <source>
        <strain evidence="1">Glfc:IPQL:Cfum</strain>
    </source>
</reference>